<evidence type="ECO:0000259" key="1">
    <source>
        <dbReference type="Pfam" id="PF03446"/>
    </source>
</evidence>
<evidence type="ECO:0000313" key="3">
    <source>
        <dbReference type="Proteomes" id="UP000035932"/>
    </source>
</evidence>
<dbReference type="Gene3D" id="3.40.50.720">
    <property type="entry name" value="NAD(P)-binding Rossmann-like Domain"/>
    <property type="match status" value="1"/>
</dbReference>
<dbReference type="AlphaFoldDB" id="A0A0J6XGG9"/>
<sequence>MNDIAVLGNGRVGGNLAAALTRAGHRVTVADRTRGAAAEAARTARIVINATPGAGSLERLAALREELRGKILVDVSNATTDGPDGLPEDLLYPGSSLAERLQETLPETRVVKTLNTMLFPVMTAPATLAQPPTAFLSGEDPQAKQSVHDLLTDLGWSKEWITDLGGIRTARATEAAILFVPHVIRATGFTPFALSIAR</sequence>
<dbReference type="PANTHER" id="PTHR14239">
    <property type="entry name" value="DUDULIN-RELATED"/>
    <property type="match status" value="1"/>
</dbReference>
<protein>
    <submittedName>
        <fullName evidence="2">NADP oxidoreductase</fullName>
    </submittedName>
</protein>
<organism evidence="2 3">
    <name type="scientific">Streptomyces roseus</name>
    <dbReference type="NCBI Taxonomy" id="66430"/>
    <lineage>
        <taxon>Bacteria</taxon>
        <taxon>Bacillati</taxon>
        <taxon>Actinomycetota</taxon>
        <taxon>Actinomycetes</taxon>
        <taxon>Kitasatosporales</taxon>
        <taxon>Streptomycetaceae</taxon>
        <taxon>Streptomyces</taxon>
    </lineage>
</organism>
<dbReference type="EMBL" id="LFML01000148">
    <property type="protein sequence ID" value="KMO94239.1"/>
    <property type="molecule type" value="Genomic_DNA"/>
</dbReference>
<evidence type="ECO:0000313" key="2">
    <source>
        <dbReference type="EMBL" id="KMO94239.1"/>
    </source>
</evidence>
<dbReference type="Proteomes" id="UP000035932">
    <property type="component" value="Unassembled WGS sequence"/>
</dbReference>
<dbReference type="STRING" id="66430.ACS04_30430"/>
<dbReference type="SUPFAM" id="SSF51735">
    <property type="entry name" value="NAD(P)-binding Rossmann-fold domains"/>
    <property type="match status" value="1"/>
</dbReference>
<dbReference type="PATRIC" id="fig|66430.4.peg.2407"/>
<proteinExistence type="predicted"/>
<dbReference type="InterPro" id="IPR051267">
    <property type="entry name" value="STEAP_metalloreductase"/>
</dbReference>
<name>A0A0J6XGG9_9ACTN</name>
<reference evidence="2 3" key="1">
    <citation type="submission" date="2015-06" db="EMBL/GenBank/DDBJ databases">
        <title>Recapitulation of the evolution of biosynthetic gene clusters reveals hidden chemical diversity on bacterial genomes.</title>
        <authorList>
            <person name="Cruz-Morales P."/>
            <person name="Martinez-Guerrero C."/>
            <person name="Morales-Escalante M.A."/>
            <person name="Yanez-Guerra L.A."/>
            <person name="Kopp J.F."/>
            <person name="Feldmann J."/>
            <person name="Ramos-Aboites H.E."/>
            <person name="Barona-Gomez F."/>
        </authorList>
    </citation>
    <scope>NUCLEOTIDE SEQUENCE [LARGE SCALE GENOMIC DNA]</scope>
    <source>
        <strain evidence="2 3">ATCC 31245</strain>
    </source>
</reference>
<dbReference type="GO" id="GO:0050661">
    <property type="term" value="F:NADP binding"/>
    <property type="evidence" value="ECO:0007669"/>
    <property type="project" value="InterPro"/>
</dbReference>
<dbReference type="Pfam" id="PF03446">
    <property type="entry name" value="NAD_binding_2"/>
    <property type="match status" value="1"/>
</dbReference>
<gene>
    <name evidence="2" type="ORF">ACS04_30430</name>
</gene>
<dbReference type="RefSeq" id="WP_048480037.1">
    <property type="nucleotide sequence ID" value="NZ_JBIRUD010000019.1"/>
</dbReference>
<accession>A0A0J6XGG9</accession>
<comment type="caution">
    <text evidence="2">The sequence shown here is derived from an EMBL/GenBank/DDBJ whole genome shotgun (WGS) entry which is preliminary data.</text>
</comment>
<feature type="domain" description="6-phosphogluconate dehydrogenase NADP-binding" evidence="1">
    <location>
        <begin position="3"/>
        <end position="48"/>
    </location>
</feature>
<dbReference type="InterPro" id="IPR006115">
    <property type="entry name" value="6PGDH_NADP-bd"/>
</dbReference>
<dbReference type="InterPro" id="IPR036291">
    <property type="entry name" value="NAD(P)-bd_dom_sf"/>
</dbReference>
<dbReference type="OrthoDB" id="3194817at2"/>
<keyword evidence="3" id="KW-1185">Reference proteome</keyword>